<dbReference type="InterPro" id="IPR036873">
    <property type="entry name" value="Rhodanese-like_dom_sf"/>
</dbReference>
<sequence length="873" mass="93520">MDFKDLLKKARREHASLRSGEGVEIVKVSCNQVYNWLQAQNDVCHPKSLLLVDLRQKEAHLASHIRNSRSITYEEEARDAFPPPPRPPEGTQGTGTNPSSSGASTYSSVLAPVLSEGFRQTVVLIAEGNWNLPGESSDVQKAVKIIRMCPHRITRLHYLDGGFAAFSSRFPFHCLSQDDETDIRRRAPAYMGYPVEILPSRLFVGNIFQGANKRVLRRLQVKSILDLTPGGILNGGNGGEGAADDSASIASTVATGSGGGWVHRVDDPNGDDNDPLDGIGEGVEAQGEGNRGHAGTGGGELGECSAEWYLHLPVQNGNAIIDIEAALAFLDRVDSEGPSVFPTLVFDVGGHDSAAVIAASWLVHKKGVSAEIATGLVMKCKPGVRPSAVHFQQLMEFAALKEERRERERQRETASVLGQRHREQQDSPQHAAAAAAASGGTKENGHPPAAAAAAAASGGEGGESTSFSSSSSASAAAFSDPEVLSLMHTLCEKFPFPSRGVVPVGFPSAALAQQWTEAFEAVWKPPVFLGGSSDEEGPEETQVKQQRQSQVRRAVDLSGRVSASRGTDFTGGSEKSSPLPGNVVGVLSWLAELIRQWEGERAEGGLTGEKDQVQAAEAFLLYLQTRVVTLSCGGTITGPEQEQEQKREALQYAVDRARASGDASLRWLGLALLSAGGGPEKRKVLSGVVDALCEECEISRFCDLETTGAYCAAVTAFNLLAMKAQQTEGDSSSVVRDRLLPVLHSLLSRASEELEGDGFEDEDGDVGVRGLVRVVAAAFFLFYTRGQRGGNLLQGMEKRKGKGGQEWEERLKKDPDLIAALRKLCVFFFDREPSEFTTITTGDAPVCPVDGLPALTSDVLRPLGFRLNVLQSL</sequence>
<dbReference type="GO" id="GO:0004721">
    <property type="term" value="F:phosphoprotein phosphatase activity"/>
    <property type="evidence" value="ECO:0007669"/>
    <property type="project" value="UniProtKB-KW"/>
</dbReference>
<keyword evidence="1" id="KW-0378">Hydrolase</keyword>
<feature type="region of interest" description="Disordered" evidence="2">
    <location>
        <begin position="402"/>
        <end position="471"/>
    </location>
</feature>
<protein>
    <recommendedName>
        <fullName evidence="4">Rhodanese domain-containing protein</fullName>
    </recommendedName>
</protein>
<evidence type="ECO:0000256" key="2">
    <source>
        <dbReference type="SAM" id="MobiDB-lite"/>
    </source>
</evidence>
<dbReference type="AlphaFoldDB" id="A0A0G4H387"/>
<dbReference type="Gene3D" id="3.40.250.10">
    <property type="entry name" value="Rhodanese-like domain"/>
    <property type="match status" value="1"/>
</dbReference>
<organism evidence="3">
    <name type="scientific">Chromera velia CCMP2878</name>
    <dbReference type="NCBI Taxonomy" id="1169474"/>
    <lineage>
        <taxon>Eukaryota</taxon>
        <taxon>Sar</taxon>
        <taxon>Alveolata</taxon>
        <taxon>Colpodellida</taxon>
        <taxon>Chromeraceae</taxon>
        <taxon>Chromera</taxon>
    </lineage>
</organism>
<feature type="compositionally biased region" description="Basic and acidic residues" evidence="2">
    <location>
        <begin position="402"/>
        <end position="412"/>
    </location>
</feature>
<evidence type="ECO:0008006" key="4">
    <source>
        <dbReference type="Google" id="ProtNLM"/>
    </source>
</evidence>
<gene>
    <name evidence="3" type="ORF">Cvel_24457</name>
</gene>
<feature type="compositionally biased region" description="Low complexity" evidence="2">
    <location>
        <begin position="543"/>
        <end position="552"/>
    </location>
</feature>
<feature type="region of interest" description="Disordered" evidence="2">
    <location>
        <begin position="266"/>
        <end position="298"/>
    </location>
</feature>
<feature type="region of interest" description="Disordered" evidence="2">
    <location>
        <begin position="529"/>
        <end position="577"/>
    </location>
</feature>
<reference evidence="3" key="1">
    <citation type="submission" date="2014-11" db="EMBL/GenBank/DDBJ databases">
        <authorList>
            <person name="Otto D Thomas"/>
            <person name="Naeem Raeece"/>
        </authorList>
    </citation>
    <scope>NUCLEOTIDE SEQUENCE</scope>
</reference>
<accession>A0A0G4H387</accession>
<dbReference type="PANTHER" id="PTHR10159:SF519">
    <property type="entry name" value="DUAL SPECIFICITY PROTEIN PHOSPHATASE MPK3"/>
    <property type="match status" value="1"/>
</dbReference>
<dbReference type="EMBL" id="CDMZ01001815">
    <property type="protein sequence ID" value="CEM37904.1"/>
    <property type="molecule type" value="Genomic_DNA"/>
</dbReference>
<dbReference type="SUPFAM" id="SSF52821">
    <property type="entry name" value="Rhodanese/Cell cycle control phosphatase"/>
    <property type="match status" value="1"/>
</dbReference>
<keyword evidence="1" id="KW-0904">Protein phosphatase</keyword>
<proteinExistence type="predicted"/>
<evidence type="ECO:0000256" key="1">
    <source>
        <dbReference type="ARBA" id="ARBA00022912"/>
    </source>
</evidence>
<dbReference type="InterPro" id="IPR029021">
    <property type="entry name" value="Prot-tyrosine_phosphatase-like"/>
</dbReference>
<feature type="compositionally biased region" description="Polar residues" evidence="2">
    <location>
        <begin position="94"/>
        <end position="104"/>
    </location>
</feature>
<dbReference type="Gene3D" id="3.90.190.10">
    <property type="entry name" value="Protein tyrosine phosphatase superfamily"/>
    <property type="match status" value="1"/>
</dbReference>
<dbReference type="VEuPathDB" id="CryptoDB:Cvel_24457"/>
<evidence type="ECO:0000313" key="3">
    <source>
        <dbReference type="EMBL" id="CEM37904.1"/>
    </source>
</evidence>
<dbReference type="PANTHER" id="PTHR10159">
    <property type="entry name" value="DUAL SPECIFICITY PROTEIN PHOSPHATASE"/>
    <property type="match status" value="1"/>
</dbReference>
<dbReference type="SUPFAM" id="SSF52799">
    <property type="entry name" value="(Phosphotyrosine protein) phosphatases II"/>
    <property type="match status" value="1"/>
</dbReference>
<feature type="compositionally biased region" description="Low complexity" evidence="2">
    <location>
        <begin position="449"/>
        <end position="471"/>
    </location>
</feature>
<feature type="region of interest" description="Disordered" evidence="2">
    <location>
        <begin position="72"/>
        <end position="104"/>
    </location>
</feature>
<name>A0A0G4H387_9ALVE</name>